<keyword evidence="3" id="KW-1185">Reference proteome</keyword>
<feature type="coiled-coil region" evidence="1">
    <location>
        <begin position="145"/>
        <end position="176"/>
    </location>
</feature>
<dbReference type="RefSeq" id="XP_014250324.1">
    <property type="nucleotide sequence ID" value="XM_014394838.2"/>
</dbReference>
<proteinExistence type="predicted"/>
<dbReference type="Proteomes" id="UP000494040">
    <property type="component" value="Unassembled WGS sequence"/>
</dbReference>
<dbReference type="KEGG" id="clec:106667124"/>
<keyword evidence="1" id="KW-0175">Coiled coil</keyword>
<evidence type="ECO:0000313" key="3">
    <source>
        <dbReference type="Proteomes" id="UP000494040"/>
    </source>
</evidence>
<evidence type="ECO:0000313" key="2">
    <source>
        <dbReference type="EnsemblMetazoa" id="XP_014250324.1"/>
    </source>
</evidence>
<dbReference type="GeneID" id="106667124"/>
<protein>
    <submittedName>
        <fullName evidence="2">Uncharacterized protein</fullName>
    </submittedName>
</protein>
<dbReference type="EnsemblMetazoa" id="XM_014394838.2">
    <property type="protein sequence ID" value="XP_014250324.1"/>
    <property type="gene ID" value="LOC106667124"/>
</dbReference>
<evidence type="ECO:0000256" key="1">
    <source>
        <dbReference type="SAM" id="Coils"/>
    </source>
</evidence>
<dbReference type="OrthoDB" id="6645050at2759"/>
<name>A0A8I6RPV8_CIMLE</name>
<feature type="coiled-coil region" evidence="1">
    <location>
        <begin position="273"/>
        <end position="335"/>
    </location>
</feature>
<accession>A0A8I6RPV8</accession>
<organism evidence="2 3">
    <name type="scientific">Cimex lectularius</name>
    <name type="common">Bed bug</name>
    <name type="synonym">Acanthia lectularia</name>
    <dbReference type="NCBI Taxonomy" id="79782"/>
    <lineage>
        <taxon>Eukaryota</taxon>
        <taxon>Metazoa</taxon>
        <taxon>Ecdysozoa</taxon>
        <taxon>Arthropoda</taxon>
        <taxon>Hexapoda</taxon>
        <taxon>Insecta</taxon>
        <taxon>Pterygota</taxon>
        <taxon>Neoptera</taxon>
        <taxon>Paraneoptera</taxon>
        <taxon>Hemiptera</taxon>
        <taxon>Heteroptera</taxon>
        <taxon>Panheteroptera</taxon>
        <taxon>Cimicomorpha</taxon>
        <taxon>Cimicidae</taxon>
        <taxon>Cimex</taxon>
    </lineage>
</organism>
<sequence length="415" mass="48844">MDTIQEIINSEKSDLKDVFEFFMRDTIKLPKSSKTPLGKFLAKSKEENLENYSKQELVNLLDTHIRDFIILELENEIFEHFLLKNCPSFNPDEFKDDELLLKLQPSKPIKFSSNELAHRKDRKNASGKNLLNLEASDVSNLQFYIKAIEQEIKDMHNAYQKDTEKHEKKLNQVLAEQKAHELHLEKINKTRETFEMFIVKTKDNKTVVNPSNFADFLRLAIKQDKEDIRRMKVMLYELEGHCKLLKQLYKEKPRHKVDLEIKGIESEQIKAQINEKANEFLQVKNLLDQYNKKIEQCSKELNERKQMLAGLQNELDSLKKNISSYKHRKSMLESSLEQDMIKAEKLPAEGFNEQDFWAIGQEVPDLFFYTAGKLSCSRTQRQINMYKRKLAVQENLIAMYKDKLNLNDDNSESLE</sequence>
<dbReference type="AlphaFoldDB" id="A0A8I6RPV8"/>
<reference evidence="2" key="1">
    <citation type="submission" date="2022-01" db="UniProtKB">
        <authorList>
            <consortium name="EnsemblMetazoa"/>
        </authorList>
    </citation>
    <scope>IDENTIFICATION</scope>
</reference>